<dbReference type="GO" id="GO:0005739">
    <property type="term" value="C:mitochondrion"/>
    <property type="evidence" value="ECO:0007669"/>
    <property type="project" value="TreeGrafter"/>
</dbReference>
<organism evidence="1 2">
    <name type="scientific">Stichopus japonicus</name>
    <name type="common">Sea cucumber</name>
    <dbReference type="NCBI Taxonomy" id="307972"/>
    <lineage>
        <taxon>Eukaryota</taxon>
        <taxon>Metazoa</taxon>
        <taxon>Echinodermata</taxon>
        <taxon>Eleutherozoa</taxon>
        <taxon>Echinozoa</taxon>
        <taxon>Holothuroidea</taxon>
        <taxon>Aspidochirotacea</taxon>
        <taxon>Aspidochirotida</taxon>
        <taxon>Stichopodidae</taxon>
        <taxon>Apostichopus</taxon>
    </lineage>
</organism>
<dbReference type="PANTHER" id="PTHR11803:SF39">
    <property type="entry name" value="2-IMINOBUTANOATE_2-IMINOPROPANOATE DEAMINASE"/>
    <property type="match status" value="1"/>
</dbReference>
<dbReference type="Gene3D" id="3.30.1330.40">
    <property type="entry name" value="RutC-like"/>
    <property type="match status" value="1"/>
</dbReference>
<evidence type="ECO:0000313" key="2">
    <source>
        <dbReference type="Proteomes" id="UP000230750"/>
    </source>
</evidence>
<dbReference type="AlphaFoldDB" id="A0A2G8JNH2"/>
<dbReference type="InterPro" id="IPR035959">
    <property type="entry name" value="RutC-like_sf"/>
</dbReference>
<dbReference type="CDD" id="cd00448">
    <property type="entry name" value="YjgF_YER057c_UK114_family"/>
    <property type="match status" value="1"/>
</dbReference>
<dbReference type="SUPFAM" id="SSF55298">
    <property type="entry name" value="YjgF-like"/>
    <property type="match status" value="1"/>
</dbReference>
<comment type="caution">
    <text evidence="1">The sequence shown here is derived from an EMBL/GenBank/DDBJ whole genome shotgun (WGS) entry which is preliminary data.</text>
</comment>
<proteinExistence type="predicted"/>
<dbReference type="EMBL" id="MRZV01001525">
    <property type="protein sequence ID" value="PIK37287.1"/>
    <property type="molecule type" value="Genomic_DNA"/>
</dbReference>
<sequence>MAAPIPISPVVIDGKTAYLSGQLGLDPDNNFKLVPGGIEPETRQTFNNIGRVLRSQGLSYEDVVKVTVFLTDLNDFSKMNEVYRQCKFV</sequence>
<dbReference type="STRING" id="307972.A0A2G8JNH2"/>
<protein>
    <submittedName>
        <fullName evidence="1">Uncharacterized protein</fullName>
    </submittedName>
</protein>
<name>A0A2G8JNH2_STIJA</name>
<dbReference type="Pfam" id="PF01042">
    <property type="entry name" value="Ribonuc_L-PSP"/>
    <property type="match status" value="1"/>
</dbReference>
<dbReference type="Proteomes" id="UP000230750">
    <property type="component" value="Unassembled WGS sequence"/>
</dbReference>
<reference evidence="1 2" key="1">
    <citation type="journal article" date="2017" name="PLoS Biol.">
        <title>The sea cucumber genome provides insights into morphological evolution and visceral regeneration.</title>
        <authorList>
            <person name="Zhang X."/>
            <person name="Sun L."/>
            <person name="Yuan J."/>
            <person name="Sun Y."/>
            <person name="Gao Y."/>
            <person name="Zhang L."/>
            <person name="Li S."/>
            <person name="Dai H."/>
            <person name="Hamel J.F."/>
            <person name="Liu C."/>
            <person name="Yu Y."/>
            <person name="Liu S."/>
            <person name="Lin W."/>
            <person name="Guo K."/>
            <person name="Jin S."/>
            <person name="Xu P."/>
            <person name="Storey K.B."/>
            <person name="Huan P."/>
            <person name="Zhang T."/>
            <person name="Zhou Y."/>
            <person name="Zhang J."/>
            <person name="Lin C."/>
            <person name="Li X."/>
            <person name="Xing L."/>
            <person name="Huo D."/>
            <person name="Sun M."/>
            <person name="Wang L."/>
            <person name="Mercier A."/>
            <person name="Li F."/>
            <person name="Yang H."/>
            <person name="Xiang J."/>
        </authorList>
    </citation>
    <scope>NUCLEOTIDE SEQUENCE [LARGE SCALE GENOMIC DNA]</scope>
    <source>
        <strain evidence="1">Shaxun</strain>
        <tissue evidence="1">Muscle</tissue>
    </source>
</reference>
<dbReference type="PANTHER" id="PTHR11803">
    <property type="entry name" value="2-IMINOBUTANOATE/2-IMINOPROPANOATE DEAMINASE RIDA"/>
    <property type="match status" value="1"/>
</dbReference>
<gene>
    <name evidence="1" type="ORF">BSL78_25887</name>
</gene>
<keyword evidence="2" id="KW-1185">Reference proteome</keyword>
<dbReference type="InterPro" id="IPR006175">
    <property type="entry name" value="YjgF/YER057c/UK114"/>
</dbReference>
<dbReference type="OrthoDB" id="309640at2759"/>
<evidence type="ECO:0000313" key="1">
    <source>
        <dbReference type="EMBL" id="PIK37287.1"/>
    </source>
</evidence>
<dbReference type="GO" id="GO:0019239">
    <property type="term" value="F:deaminase activity"/>
    <property type="evidence" value="ECO:0007669"/>
    <property type="project" value="TreeGrafter"/>
</dbReference>
<dbReference type="GO" id="GO:0005829">
    <property type="term" value="C:cytosol"/>
    <property type="evidence" value="ECO:0007669"/>
    <property type="project" value="TreeGrafter"/>
</dbReference>
<accession>A0A2G8JNH2</accession>